<feature type="domain" description="SGNH" evidence="2">
    <location>
        <begin position="148"/>
        <end position="381"/>
    </location>
</feature>
<evidence type="ECO:0000259" key="2">
    <source>
        <dbReference type="Pfam" id="PF19040"/>
    </source>
</evidence>
<dbReference type="EMBL" id="VJMH01005103">
    <property type="protein sequence ID" value="KAF0701027.1"/>
    <property type="molecule type" value="Genomic_DNA"/>
</dbReference>
<dbReference type="Pfam" id="PF19040">
    <property type="entry name" value="SGNH"/>
    <property type="match status" value="1"/>
</dbReference>
<dbReference type="InterPro" id="IPR043968">
    <property type="entry name" value="SGNH"/>
</dbReference>
<keyword evidence="1" id="KW-1133">Transmembrane helix</keyword>
<keyword evidence="5" id="KW-1185">Reference proteome</keyword>
<sequence>MHPRSDAGTRATDEMSWTDIVLTDTVSDLRESLLSHAGPPIEDRRRVQPTYLLWVFALAVVGMTTLSGSQMLLDFAITPSTSLLALLQGDIHSSSDDISTPNSSHGPRLEPPNFDKIMSAIQDKEYNPGLSPISRGSPYGSDYGYILNPGQPRVVVALGDSHLDFTKPRFVKLFDDAAAANNASFPTIVFKQTIGTPVLACTPGPVDANLAMIHRVQPQVVFVSFYWWKYVRPEGAASDPLHQPPPCCSAFFDHPCRNQSPRDAVELVRIFQDQMTSLTAAGIRVFVAGVNVDGMAFDPKSMVSGGDVGMIDPVSRASFEKKRAFVMGLVEPAVAAAGATLINYSDNMCDDDVCQVVDSHGVPIMNDNNHFTTSFARAYLSVLDQVVAAAMKSSK</sequence>
<protein>
    <submittedName>
        <fullName evidence="4">Aste57867_8473 protein</fullName>
    </submittedName>
</protein>
<organism evidence="4 5">
    <name type="scientific">Aphanomyces stellatus</name>
    <dbReference type="NCBI Taxonomy" id="120398"/>
    <lineage>
        <taxon>Eukaryota</taxon>
        <taxon>Sar</taxon>
        <taxon>Stramenopiles</taxon>
        <taxon>Oomycota</taxon>
        <taxon>Saprolegniomycetes</taxon>
        <taxon>Saprolegniales</taxon>
        <taxon>Verrucalvaceae</taxon>
        <taxon>Aphanomyces</taxon>
    </lineage>
</organism>
<feature type="transmembrane region" description="Helical" evidence="1">
    <location>
        <begin position="51"/>
        <end position="73"/>
    </location>
</feature>
<gene>
    <name evidence="4" type="primary">Aste57867_8473</name>
    <name evidence="3" type="ORF">As57867_008441</name>
    <name evidence="4" type="ORF">ASTE57867_8473</name>
</gene>
<evidence type="ECO:0000313" key="4">
    <source>
        <dbReference type="EMBL" id="VFT85359.1"/>
    </source>
</evidence>
<accession>A0A485KKC8</accession>
<evidence type="ECO:0000256" key="1">
    <source>
        <dbReference type="SAM" id="Phobius"/>
    </source>
</evidence>
<evidence type="ECO:0000313" key="5">
    <source>
        <dbReference type="Proteomes" id="UP000332933"/>
    </source>
</evidence>
<dbReference type="AlphaFoldDB" id="A0A485KKC8"/>
<reference evidence="3" key="2">
    <citation type="submission" date="2019-06" db="EMBL/GenBank/DDBJ databases">
        <title>Genomics analysis of Aphanomyces spp. identifies a new class of oomycete effector associated with host adaptation.</title>
        <authorList>
            <person name="Gaulin E."/>
        </authorList>
    </citation>
    <scope>NUCLEOTIDE SEQUENCE</scope>
    <source>
        <strain evidence="3">CBS 578.67</strain>
    </source>
</reference>
<evidence type="ECO:0000313" key="3">
    <source>
        <dbReference type="EMBL" id="KAF0701027.1"/>
    </source>
</evidence>
<reference evidence="4 5" key="1">
    <citation type="submission" date="2019-03" db="EMBL/GenBank/DDBJ databases">
        <authorList>
            <person name="Gaulin E."/>
            <person name="Dumas B."/>
        </authorList>
    </citation>
    <scope>NUCLEOTIDE SEQUENCE [LARGE SCALE GENOMIC DNA]</scope>
    <source>
        <strain evidence="4">CBS 568.67</strain>
    </source>
</reference>
<name>A0A485KKC8_9STRA</name>
<dbReference type="EMBL" id="CAADRA010005124">
    <property type="protein sequence ID" value="VFT85359.1"/>
    <property type="molecule type" value="Genomic_DNA"/>
</dbReference>
<keyword evidence="1" id="KW-0472">Membrane</keyword>
<keyword evidence="1" id="KW-0812">Transmembrane</keyword>
<dbReference type="Proteomes" id="UP000332933">
    <property type="component" value="Unassembled WGS sequence"/>
</dbReference>
<proteinExistence type="predicted"/>